<sequence length="77" mass="9102">MKAANKVIEPDLIVFYPMGQMRGDCRLCVMKENNQLAFVICDLLELSSELPQQLIWLVLMRQVYRVMRLNRGETYHK</sequence>
<dbReference type="InterPro" id="IPR029026">
    <property type="entry name" value="tRNA_m1G_MTases_N"/>
</dbReference>
<name>A0ABX1ZE96_9BACL</name>
<organism evidence="1 2">
    <name type="scientific">Paenibacillus germinis</name>
    <dbReference type="NCBI Taxonomy" id="2654979"/>
    <lineage>
        <taxon>Bacteria</taxon>
        <taxon>Bacillati</taxon>
        <taxon>Bacillota</taxon>
        <taxon>Bacilli</taxon>
        <taxon>Bacillales</taxon>
        <taxon>Paenibacillaceae</taxon>
        <taxon>Paenibacillus</taxon>
    </lineage>
</organism>
<dbReference type="Gene3D" id="3.40.1280.10">
    <property type="match status" value="1"/>
</dbReference>
<protein>
    <submittedName>
        <fullName evidence="1">Uncharacterized protein</fullName>
    </submittedName>
</protein>
<dbReference type="EMBL" id="WHOC01000184">
    <property type="protein sequence ID" value="NOU91199.1"/>
    <property type="molecule type" value="Genomic_DNA"/>
</dbReference>
<accession>A0ABX1ZE96</accession>
<gene>
    <name evidence="1" type="ORF">GC102_36545</name>
</gene>
<evidence type="ECO:0000313" key="1">
    <source>
        <dbReference type="EMBL" id="NOU91199.1"/>
    </source>
</evidence>
<comment type="caution">
    <text evidence="1">The sequence shown here is derived from an EMBL/GenBank/DDBJ whole genome shotgun (WGS) entry which is preliminary data.</text>
</comment>
<evidence type="ECO:0000313" key="2">
    <source>
        <dbReference type="Proteomes" id="UP000658690"/>
    </source>
</evidence>
<dbReference type="Proteomes" id="UP000658690">
    <property type="component" value="Unassembled WGS sequence"/>
</dbReference>
<reference evidence="1 2" key="1">
    <citation type="submission" date="2019-10" db="EMBL/GenBank/DDBJ databases">
        <title>Description of Paenibacillus choica sp. nov.</title>
        <authorList>
            <person name="Carlier A."/>
            <person name="Qi S."/>
        </authorList>
    </citation>
    <scope>NUCLEOTIDE SEQUENCE [LARGE SCALE GENOMIC DNA]</scope>
    <source>
        <strain evidence="1 2">LMG 31460</strain>
    </source>
</reference>
<keyword evidence="2" id="KW-1185">Reference proteome</keyword>
<proteinExistence type="predicted"/>